<proteinExistence type="inferred from homology"/>
<dbReference type="SUPFAM" id="SSF51735">
    <property type="entry name" value="NAD(P)-binding Rossmann-fold domains"/>
    <property type="match status" value="1"/>
</dbReference>
<organism evidence="3 4">
    <name type="scientific">Belliella pelovolcani</name>
    <dbReference type="NCBI Taxonomy" id="529505"/>
    <lineage>
        <taxon>Bacteria</taxon>
        <taxon>Pseudomonadati</taxon>
        <taxon>Bacteroidota</taxon>
        <taxon>Cytophagia</taxon>
        <taxon>Cytophagales</taxon>
        <taxon>Cyclobacteriaceae</taxon>
        <taxon>Belliella</taxon>
    </lineage>
</organism>
<evidence type="ECO:0000313" key="4">
    <source>
        <dbReference type="Proteomes" id="UP000186026"/>
    </source>
</evidence>
<dbReference type="AlphaFoldDB" id="A0A1N7MEJ9"/>
<dbReference type="RefSeq" id="WP_076500493.1">
    <property type="nucleotide sequence ID" value="NZ_FTOP01000006.1"/>
</dbReference>
<dbReference type="Pfam" id="PF01370">
    <property type="entry name" value="Epimerase"/>
    <property type="match status" value="1"/>
</dbReference>
<keyword evidence="4" id="KW-1185">Reference proteome</keyword>
<gene>
    <name evidence="3" type="ORF">SAMN05421761_10619</name>
</gene>
<reference evidence="4" key="1">
    <citation type="submission" date="2017-01" db="EMBL/GenBank/DDBJ databases">
        <authorList>
            <person name="Varghese N."/>
            <person name="Submissions S."/>
        </authorList>
    </citation>
    <scope>NUCLEOTIDE SEQUENCE [LARGE SCALE GENOMIC DNA]</scope>
    <source>
        <strain evidence="4">DSM 46698</strain>
    </source>
</reference>
<name>A0A1N7MEJ9_9BACT</name>
<sequence>MKIFVTGATGFIGSHFINLAIKNGFDVVGLKRSLYSKPRIELDKEPNWLVKSIDELEENDFKGIDIVVHLAAHSMQPPYDSLENCMYWNVIAPIKAFQKAVNLGLKKFVIAGSCFEYGESGLLYKEIPVNAPLRPTLSYSASKAASSIAFYQMAVQFKLSLSYFRIFHVFGEGESNDRLWPSLKRAAIEGKDFPMTKGEQIRDFIPVEYVCKRLLEQCKRDNHVPFIENLGTGIPKSILEFSQYWWEVWNATGKLLIGELDYRDGEIMRYVPKID</sequence>
<dbReference type="InterPro" id="IPR036291">
    <property type="entry name" value="NAD(P)-bd_dom_sf"/>
</dbReference>
<dbReference type="STRING" id="529505.SAMN05421761_10619"/>
<evidence type="ECO:0000256" key="1">
    <source>
        <dbReference type="ARBA" id="ARBA00007637"/>
    </source>
</evidence>
<dbReference type="OrthoDB" id="9811743at2"/>
<dbReference type="PANTHER" id="PTHR43000">
    <property type="entry name" value="DTDP-D-GLUCOSE 4,6-DEHYDRATASE-RELATED"/>
    <property type="match status" value="1"/>
</dbReference>
<dbReference type="Proteomes" id="UP000186026">
    <property type="component" value="Unassembled WGS sequence"/>
</dbReference>
<feature type="domain" description="NAD-dependent epimerase/dehydratase" evidence="2">
    <location>
        <begin position="3"/>
        <end position="212"/>
    </location>
</feature>
<dbReference type="Gene3D" id="3.90.25.10">
    <property type="entry name" value="UDP-galactose 4-epimerase, domain 1"/>
    <property type="match status" value="1"/>
</dbReference>
<dbReference type="InterPro" id="IPR001509">
    <property type="entry name" value="Epimerase_deHydtase"/>
</dbReference>
<comment type="similarity">
    <text evidence="1">Belongs to the NAD(P)-dependent epimerase/dehydratase family.</text>
</comment>
<dbReference type="EMBL" id="FTOP01000006">
    <property type="protein sequence ID" value="SIS84514.1"/>
    <property type="molecule type" value="Genomic_DNA"/>
</dbReference>
<evidence type="ECO:0000313" key="3">
    <source>
        <dbReference type="EMBL" id="SIS84514.1"/>
    </source>
</evidence>
<dbReference type="Gene3D" id="3.40.50.720">
    <property type="entry name" value="NAD(P)-binding Rossmann-like Domain"/>
    <property type="match status" value="1"/>
</dbReference>
<evidence type="ECO:0000259" key="2">
    <source>
        <dbReference type="Pfam" id="PF01370"/>
    </source>
</evidence>
<protein>
    <submittedName>
        <fullName evidence="3">Nucleoside-diphosphate-sugar epimerase</fullName>
    </submittedName>
</protein>
<dbReference type="CDD" id="cd08946">
    <property type="entry name" value="SDR_e"/>
    <property type="match status" value="1"/>
</dbReference>
<accession>A0A1N7MEJ9</accession>